<sequence length="110" mass="12779">MTPSLSSSFVLMTWTIVRADFSLIDVILFHLGLGIQGLEYELNFEIVFFREEDQWMKHRLMQLEEQKIHIQAQMLELEKERFVAKVSLEKRHGNGDDENGKRANGVGIEA</sequence>
<gene>
    <name evidence="1" type="ORF">L1987_09476</name>
</gene>
<proteinExistence type="predicted"/>
<evidence type="ECO:0000313" key="2">
    <source>
        <dbReference type="Proteomes" id="UP001056120"/>
    </source>
</evidence>
<name>A0ACB9JNZ6_9ASTR</name>
<accession>A0ACB9JNZ6</accession>
<reference evidence="1 2" key="2">
    <citation type="journal article" date="2022" name="Mol. Ecol. Resour.">
        <title>The genomes of chicory, endive, great burdock and yacon provide insights into Asteraceae paleo-polyploidization history and plant inulin production.</title>
        <authorList>
            <person name="Fan W."/>
            <person name="Wang S."/>
            <person name="Wang H."/>
            <person name="Wang A."/>
            <person name="Jiang F."/>
            <person name="Liu H."/>
            <person name="Zhao H."/>
            <person name="Xu D."/>
            <person name="Zhang Y."/>
        </authorList>
    </citation>
    <scope>NUCLEOTIDE SEQUENCE [LARGE SCALE GENOMIC DNA]</scope>
    <source>
        <strain evidence="2">cv. Yunnan</strain>
        <tissue evidence="1">Leaves</tissue>
    </source>
</reference>
<dbReference type="Proteomes" id="UP001056120">
    <property type="component" value="Linkage Group LG03"/>
</dbReference>
<organism evidence="1 2">
    <name type="scientific">Smallanthus sonchifolius</name>
    <dbReference type="NCBI Taxonomy" id="185202"/>
    <lineage>
        <taxon>Eukaryota</taxon>
        <taxon>Viridiplantae</taxon>
        <taxon>Streptophyta</taxon>
        <taxon>Embryophyta</taxon>
        <taxon>Tracheophyta</taxon>
        <taxon>Spermatophyta</taxon>
        <taxon>Magnoliopsida</taxon>
        <taxon>eudicotyledons</taxon>
        <taxon>Gunneridae</taxon>
        <taxon>Pentapetalae</taxon>
        <taxon>asterids</taxon>
        <taxon>campanulids</taxon>
        <taxon>Asterales</taxon>
        <taxon>Asteraceae</taxon>
        <taxon>Asteroideae</taxon>
        <taxon>Heliantheae alliance</taxon>
        <taxon>Millerieae</taxon>
        <taxon>Smallanthus</taxon>
    </lineage>
</organism>
<reference evidence="2" key="1">
    <citation type="journal article" date="2022" name="Mol. Ecol. Resour.">
        <title>The genomes of chicory, endive, great burdock and yacon provide insights into Asteraceae palaeo-polyploidization history and plant inulin production.</title>
        <authorList>
            <person name="Fan W."/>
            <person name="Wang S."/>
            <person name="Wang H."/>
            <person name="Wang A."/>
            <person name="Jiang F."/>
            <person name="Liu H."/>
            <person name="Zhao H."/>
            <person name="Xu D."/>
            <person name="Zhang Y."/>
        </authorList>
    </citation>
    <scope>NUCLEOTIDE SEQUENCE [LARGE SCALE GENOMIC DNA]</scope>
    <source>
        <strain evidence="2">cv. Yunnan</strain>
    </source>
</reference>
<keyword evidence="2" id="KW-1185">Reference proteome</keyword>
<protein>
    <submittedName>
        <fullName evidence="1">Uncharacterized protein</fullName>
    </submittedName>
</protein>
<evidence type="ECO:0000313" key="1">
    <source>
        <dbReference type="EMBL" id="KAI3821901.1"/>
    </source>
</evidence>
<comment type="caution">
    <text evidence="1">The sequence shown here is derived from an EMBL/GenBank/DDBJ whole genome shotgun (WGS) entry which is preliminary data.</text>
</comment>
<dbReference type="EMBL" id="CM042020">
    <property type="protein sequence ID" value="KAI3821901.1"/>
    <property type="molecule type" value="Genomic_DNA"/>
</dbReference>